<gene>
    <name evidence="2" type="ORF">CE11_01124</name>
</gene>
<dbReference type="GO" id="GO:0051260">
    <property type="term" value="P:protein homooligomerization"/>
    <property type="evidence" value="ECO:0007669"/>
    <property type="project" value="InterPro"/>
</dbReference>
<evidence type="ECO:0000313" key="3">
    <source>
        <dbReference type="Proteomes" id="UP000241137"/>
    </source>
</evidence>
<sequence>MNLINNTNDPVITLKTLNGDIQTKRSTIKHCTELLKLLDKNTNIITINHSHYFVDNLLNYLRGNGDEKYLLKYAYDLKNLGIEMTKENYVFINIGGKIIYISKILLTTYFEYFEIFFENYAQYDPDYSKILIDKSSVLFDEIIRSLALDLNKNIQFQKEISFYGLKEIKNFLIWKI</sequence>
<organism evidence="2 3">
    <name type="scientific">Megavirus courdo11</name>
    <dbReference type="NCBI Taxonomy" id="1128140"/>
    <lineage>
        <taxon>Viruses</taxon>
        <taxon>Varidnaviria</taxon>
        <taxon>Bamfordvirae</taxon>
        <taxon>Nucleocytoviricota</taxon>
        <taxon>Megaviricetes</taxon>
        <taxon>Imitervirales</taxon>
        <taxon>Mimiviridae</taxon>
        <taxon>Megamimivirinae</taxon>
        <taxon>Megavirus</taxon>
        <taxon>Megavirus chilense</taxon>
    </lineage>
</organism>
<name>K7YAQ2_9VIRU</name>
<accession>K7YAQ2</accession>
<evidence type="ECO:0000313" key="2">
    <source>
        <dbReference type="EMBL" id="AFX93150.1"/>
    </source>
</evidence>
<dbReference type="EMBL" id="JX975216">
    <property type="protein sequence ID" value="AFX93150.1"/>
    <property type="molecule type" value="Genomic_DNA"/>
</dbReference>
<reference evidence="2 3" key="1">
    <citation type="journal article" date="2014" name="Virus Genes">
        <title>Complete genome sequence of Courdo11 virus, a member of the family Mimiviridae.</title>
        <authorList>
            <person name="Yoosuf N."/>
            <person name="Pagnier I."/>
            <person name="Fournous G."/>
            <person name="Robert C."/>
            <person name="La Scola B."/>
            <person name="Raoult D."/>
            <person name="Colson P."/>
        </authorList>
    </citation>
    <scope>NUCLEOTIDE SEQUENCE [LARGE SCALE GENOMIC DNA]</scope>
</reference>
<dbReference type="InterPro" id="IPR003131">
    <property type="entry name" value="T1-type_BTB"/>
</dbReference>
<proteinExistence type="predicted"/>
<protein>
    <recommendedName>
        <fullName evidence="1">Potassium channel tetramerisation-type BTB domain-containing protein</fullName>
    </recommendedName>
</protein>
<dbReference type="Gene3D" id="3.30.710.10">
    <property type="entry name" value="Potassium Channel Kv1.1, Chain A"/>
    <property type="match status" value="1"/>
</dbReference>
<dbReference type="Pfam" id="PF02214">
    <property type="entry name" value="BTB_2"/>
    <property type="match status" value="1"/>
</dbReference>
<dbReference type="Proteomes" id="UP000241137">
    <property type="component" value="Segment"/>
</dbReference>
<evidence type="ECO:0000259" key="1">
    <source>
        <dbReference type="Pfam" id="PF02214"/>
    </source>
</evidence>
<feature type="domain" description="Potassium channel tetramerisation-type BTB" evidence="1">
    <location>
        <begin position="90"/>
        <end position="167"/>
    </location>
</feature>
<dbReference type="InterPro" id="IPR011333">
    <property type="entry name" value="SKP1/BTB/POZ_sf"/>
</dbReference>
<dbReference type="SUPFAM" id="SSF54695">
    <property type="entry name" value="POZ domain"/>
    <property type="match status" value="1"/>
</dbReference>